<keyword evidence="1" id="KW-0472">Membrane</keyword>
<gene>
    <name evidence="2" type="ORF">EP51_03995</name>
</gene>
<feature type="transmembrane region" description="Helical" evidence="1">
    <location>
        <begin position="30"/>
        <end position="52"/>
    </location>
</feature>
<dbReference type="RefSeq" id="WP_128638602.1">
    <property type="nucleotide sequence ID" value="NZ_CP008947.1"/>
</dbReference>
<dbReference type="PANTHER" id="PTHR42305:SF1">
    <property type="entry name" value="MEMBRANE PROTEIN RV1733C-RELATED"/>
    <property type="match status" value="1"/>
</dbReference>
<dbReference type="eggNOG" id="ENOG50337PN">
    <property type="taxonomic scope" value="Bacteria"/>
</dbReference>
<dbReference type="InterPro" id="IPR039708">
    <property type="entry name" value="MT1774/Rv1733c-like"/>
</dbReference>
<evidence type="ECO:0000313" key="2">
    <source>
        <dbReference type="EMBL" id="AII03816.1"/>
    </source>
</evidence>
<dbReference type="EMBL" id="CP008947">
    <property type="protein sequence ID" value="AII03816.1"/>
    <property type="molecule type" value="Genomic_DNA"/>
</dbReference>
<sequence>MPTDQALRWWRLAPWSRNPLMRATDRCDSVVAAVLIIFILIVVPFAAAFGTVTYTGLNERSRAELQTRHAQSALLIDDPRQVAVADAHSRSPETQGRATAQWTAPDGTLRSTAAKTAPGTRRGDTVTVWVDTNGNVVAEPRSGVQNAVIAVSAALSVWAGAAVCSLLLYAGVRSMNGRSRMRQWDKEWNDLGRTPGWPVG</sequence>
<feature type="transmembrane region" description="Helical" evidence="1">
    <location>
        <begin position="147"/>
        <end position="172"/>
    </location>
</feature>
<organism evidence="2 3">
    <name type="scientific">Rhodococcus opacus</name>
    <name type="common">Nocardia opaca</name>
    <dbReference type="NCBI Taxonomy" id="37919"/>
    <lineage>
        <taxon>Bacteria</taxon>
        <taxon>Bacillati</taxon>
        <taxon>Actinomycetota</taxon>
        <taxon>Actinomycetes</taxon>
        <taxon>Mycobacteriales</taxon>
        <taxon>Nocardiaceae</taxon>
        <taxon>Rhodococcus</taxon>
    </lineage>
</organism>
<evidence type="ECO:0000313" key="3">
    <source>
        <dbReference type="Proteomes" id="UP000028488"/>
    </source>
</evidence>
<dbReference type="AlphaFoldDB" id="A0A076EDW4"/>
<keyword evidence="1" id="KW-1133">Transmembrane helix</keyword>
<evidence type="ECO:0000256" key="1">
    <source>
        <dbReference type="SAM" id="Phobius"/>
    </source>
</evidence>
<reference evidence="2 3" key="1">
    <citation type="submission" date="2014-07" db="EMBL/GenBank/DDBJ databases">
        <title>Genome Sequence of Rhodococcus opacus Strain R7, a Biodegrader of Mono- and Polycyclic Aromatic Hydrocarbons.</title>
        <authorList>
            <person name="Di Gennaro P."/>
            <person name="Zampolli J."/>
            <person name="Presti I."/>
            <person name="Cappelletti M."/>
            <person name="D'Ursi P."/>
            <person name="Orro A."/>
            <person name="Mezzelani A."/>
            <person name="Milanesi L."/>
        </authorList>
    </citation>
    <scope>NUCLEOTIDE SEQUENCE [LARGE SCALE GENOMIC DNA]</scope>
    <source>
        <strain evidence="2 3">R7</strain>
    </source>
</reference>
<dbReference type="PANTHER" id="PTHR42305">
    <property type="entry name" value="MEMBRANE PROTEIN RV1733C-RELATED"/>
    <property type="match status" value="1"/>
</dbReference>
<accession>A0A076EDW4</accession>
<evidence type="ECO:0008006" key="4">
    <source>
        <dbReference type="Google" id="ProtNLM"/>
    </source>
</evidence>
<dbReference type="Proteomes" id="UP000028488">
    <property type="component" value="Chromosome"/>
</dbReference>
<proteinExistence type="predicted"/>
<keyword evidence="1" id="KW-0812">Transmembrane</keyword>
<protein>
    <recommendedName>
        <fullName evidence="4">Transmembrane protein</fullName>
    </recommendedName>
</protein>
<name>A0A076EDW4_RHOOP</name>